<protein>
    <submittedName>
        <fullName evidence="1">Uncharacterized protein</fullName>
    </submittedName>
</protein>
<organism evidence="1 2">
    <name type="scientific">Wickerhamomyces pijperi</name>
    <name type="common">Yeast</name>
    <name type="synonym">Pichia pijperi</name>
    <dbReference type="NCBI Taxonomy" id="599730"/>
    <lineage>
        <taxon>Eukaryota</taxon>
        <taxon>Fungi</taxon>
        <taxon>Dikarya</taxon>
        <taxon>Ascomycota</taxon>
        <taxon>Saccharomycotina</taxon>
        <taxon>Saccharomycetes</taxon>
        <taxon>Phaffomycetales</taxon>
        <taxon>Wickerhamomycetaceae</taxon>
        <taxon>Wickerhamomyces</taxon>
    </lineage>
</organism>
<name>A0A9P8TJQ8_WICPI</name>
<reference evidence="1" key="2">
    <citation type="submission" date="2021-01" db="EMBL/GenBank/DDBJ databases">
        <authorList>
            <person name="Schikora-Tamarit M.A."/>
        </authorList>
    </citation>
    <scope>NUCLEOTIDE SEQUENCE</scope>
    <source>
        <strain evidence="1">CBS2887</strain>
    </source>
</reference>
<dbReference type="OrthoDB" id="5427578at2759"/>
<gene>
    <name evidence="1" type="ORF">WICPIJ_008069</name>
</gene>
<dbReference type="PANTHER" id="PTHR37449">
    <property type="match status" value="1"/>
</dbReference>
<comment type="caution">
    <text evidence="1">The sequence shown here is derived from an EMBL/GenBank/DDBJ whole genome shotgun (WGS) entry which is preliminary data.</text>
</comment>
<evidence type="ECO:0000313" key="2">
    <source>
        <dbReference type="Proteomes" id="UP000774326"/>
    </source>
</evidence>
<dbReference type="EMBL" id="JAEUBG010004654">
    <property type="protein sequence ID" value="KAH3680856.1"/>
    <property type="molecule type" value="Genomic_DNA"/>
</dbReference>
<evidence type="ECO:0000313" key="1">
    <source>
        <dbReference type="EMBL" id="KAH3680856.1"/>
    </source>
</evidence>
<proteinExistence type="predicted"/>
<keyword evidence="2" id="KW-1185">Reference proteome</keyword>
<dbReference type="PANTHER" id="PTHR37449:SF1">
    <property type="entry name" value="OS02G0159950 PROTEIN"/>
    <property type="match status" value="1"/>
</dbReference>
<reference evidence="1" key="1">
    <citation type="journal article" date="2021" name="Open Biol.">
        <title>Shared evolutionary footprints suggest mitochondrial oxidative damage underlies multiple complex I losses in fungi.</title>
        <authorList>
            <person name="Schikora-Tamarit M.A."/>
            <person name="Marcet-Houben M."/>
            <person name="Nosek J."/>
            <person name="Gabaldon T."/>
        </authorList>
    </citation>
    <scope>NUCLEOTIDE SEQUENCE</scope>
    <source>
        <strain evidence="1">CBS2887</strain>
    </source>
</reference>
<dbReference type="Proteomes" id="UP000774326">
    <property type="component" value="Unassembled WGS sequence"/>
</dbReference>
<sequence length="141" mass="15235">MALVAIMTLISPLSSKPSNWFNSSNMVRWISFSPEELESYLFVPTASISSMKTIEGALSAANLKRDLTNFGPSPAYFWINSEPTILMKVADVELATALARRVLPVPGAPYNMTPFGGWIPISLYNSGCVNGNSTASLTSLI</sequence>
<accession>A0A9P8TJQ8</accession>
<dbReference type="AlphaFoldDB" id="A0A9P8TJQ8"/>